<dbReference type="GO" id="GO:0005178">
    <property type="term" value="F:integrin binding"/>
    <property type="evidence" value="ECO:0007669"/>
    <property type="project" value="TreeGrafter"/>
</dbReference>
<dbReference type="GO" id="GO:0045087">
    <property type="term" value="P:innate immune response"/>
    <property type="evidence" value="ECO:0007669"/>
    <property type="project" value="TreeGrafter"/>
</dbReference>
<dbReference type="PANTHER" id="PTHR11905:SF130">
    <property type="entry name" value="DISINTEGRIN AND METALLOPROTEINASE DOMAIN-CONTAINING PROTEIN 15"/>
    <property type="match status" value="1"/>
</dbReference>
<keyword evidence="8" id="KW-0862">Zinc</keyword>
<dbReference type="SMART" id="SM00608">
    <property type="entry name" value="ACR"/>
    <property type="match status" value="1"/>
</dbReference>
<evidence type="ECO:0000259" key="13">
    <source>
        <dbReference type="PROSITE" id="PS50215"/>
    </source>
</evidence>
<name>A0A452I8V3_9SAUR</name>
<evidence type="ECO:0000256" key="1">
    <source>
        <dbReference type="ARBA" id="ARBA00004167"/>
    </source>
</evidence>
<evidence type="ECO:0000259" key="11">
    <source>
        <dbReference type="PROSITE" id="PS50026"/>
    </source>
</evidence>
<accession>A0A452I8V3</accession>
<feature type="signal peptide" evidence="10">
    <location>
        <begin position="1"/>
        <end position="18"/>
    </location>
</feature>
<keyword evidence="4" id="KW-0472">Membrane</keyword>
<dbReference type="PROSITE" id="PS50214">
    <property type="entry name" value="DISINTEGRIN_2"/>
    <property type="match status" value="1"/>
</dbReference>
<feature type="binding site" evidence="8">
    <location>
        <position position="352"/>
    </location>
    <ligand>
        <name>Zn(2+)</name>
        <dbReference type="ChEBI" id="CHEBI:29105"/>
        <note>catalytic</note>
    </ligand>
</feature>
<evidence type="ECO:0000256" key="2">
    <source>
        <dbReference type="ARBA" id="ARBA00022692"/>
    </source>
</evidence>
<comment type="caution">
    <text evidence="7">Lacks conserved residue(s) required for the propagation of feature annotation.</text>
</comment>
<evidence type="ECO:0000256" key="5">
    <source>
        <dbReference type="ARBA" id="ARBA00023157"/>
    </source>
</evidence>
<reference evidence="14" key="2">
    <citation type="submission" date="2025-08" db="UniProtKB">
        <authorList>
            <consortium name="Ensembl"/>
        </authorList>
    </citation>
    <scope>IDENTIFICATION</scope>
</reference>
<keyword evidence="3" id="KW-1133">Transmembrane helix</keyword>
<reference evidence="14" key="3">
    <citation type="submission" date="2025-09" db="UniProtKB">
        <authorList>
            <consortium name="Ensembl"/>
        </authorList>
    </citation>
    <scope>IDENTIFICATION</scope>
</reference>
<dbReference type="FunFam" id="3.40.390.10:FF:000002">
    <property type="entry name" value="Disintegrin and metalloproteinase domain-containing protein 22"/>
    <property type="match status" value="1"/>
</dbReference>
<feature type="disulfide bond" evidence="7">
    <location>
        <begin position="650"/>
        <end position="660"/>
    </location>
</feature>
<feature type="binding site" evidence="8">
    <location>
        <position position="356"/>
    </location>
    <ligand>
        <name>Zn(2+)</name>
        <dbReference type="ChEBI" id="CHEBI:29105"/>
        <note>catalytic</note>
    </ligand>
</feature>
<dbReference type="PROSITE" id="PS01186">
    <property type="entry name" value="EGF_2"/>
    <property type="match status" value="1"/>
</dbReference>
<feature type="domain" description="Disintegrin" evidence="12">
    <location>
        <begin position="426"/>
        <end position="513"/>
    </location>
</feature>
<feature type="compositionally biased region" description="Pro residues" evidence="9">
    <location>
        <begin position="806"/>
        <end position="817"/>
    </location>
</feature>
<dbReference type="InterPro" id="IPR002870">
    <property type="entry name" value="Peptidase_M12B_N"/>
</dbReference>
<dbReference type="InterPro" id="IPR001762">
    <property type="entry name" value="Disintegrin_dom"/>
</dbReference>
<keyword evidence="8" id="KW-0479">Metal-binding</keyword>
<evidence type="ECO:0000256" key="3">
    <source>
        <dbReference type="ARBA" id="ARBA00022989"/>
    </source>
</evidence>
<dbReference type="InterPro" id="IPR024079">
    <property type="entry name" value="MetalloPept_cat_dom_sf"/>
</dbReference>
<evidence type="ECO:0000256" key="9">
    <source>
        <dbReference type="SAM" id="MobiDB-lite"/>
    </source>
</evidence>
<dbReference type="InterPro" id="IPR000742">
    <property type="entry name" value="EGF"/>
</dbReference>
<feature type="region of interest" description="Disordered" evidence="9">
    <location>
        <begin position="186"/>
        <end position="211"/>
    </location>
</feature>
<dbReference type="InterPro" id="IPR001590">
    <property type="entry name" value="Peptidase_M12B"/>
</dbReference>
<dbReference type="GO" id="GO:0005615">
    <property type="term" value="C:extracellular space"/>
    <property type="evidence" value="ECO:0007669"/>
    <property type="project" value="TreeGrafter"/>
</dbReference>
<reference evidence="15" key="1">
    <citation type="journal article" date="2017" name="PLoS ONE">
        <title>The Agassiz's desert tortoise genome provides a resource for the conservation of a threatened species.</title>
        <authorList>
            <person name="Tollis M."/>
            <person name="DeNardo D.F."/>
            <person name="Cornelius J.A."/>
            <person name="Dolby G.A."/>
            <person name="Edwards T."/>
            <person name="Henen B.T."/>
            <person name="Karl A.E."/>
            <person name="Murphy R.W."/>
            <person name="Kusumi K."/>
        </authorList>
    </citation>
    <scope>NUCLEOTIDE SEQUENCE [LARGE SCALE GENOMIC DNA]</scope>
</reference>
<dbReference type="SUPFAM" id="SSF55486">
    <property type="entry name" value="Metalloproteases ('zincins'), catalytic domain"/>
    <property type="match status" value="1"/>
</dbReference>
<dbReference type="GO" id="GO:0004222">
    <property type="term" value="F:metalloendopeptidase activity"/>
    <property type="evidence" value="ECO:0007669"/>
    <property type="project" value="InterPro"/>
</dbReference>
<keyword evidence="15" id="KW-1185">Reference proteome</keyword>
<dbReference type="SMART" id="SM00050">
    <property type="entry name" value="DISIN"/>
    <property type="match status" value="1"/>
</dbReference>
<comment type="subcellular location">
    <subcellularLocation>
        <location evidence="1">Membrane</location>
        <topology evidence="1">Single-pass membrane protein</topology>
    </subcellularLocation>
</comment>
<dbReference type="GO" id="GO:0007229">
    <property type="term" value="P:integrin-mediated signaling pathway"/>
    <property type="evidence" value="ECO:0007669"/>
    <property type="project" value="TreeGrafter"/>
</dbReference>
<evidence type="ECO:0000256" key="6">
    <source>
        <dbReference type="PROSITE-ProRule" id="PRU00068"/>
    </source>
</evidence>
<dbReference type="GO" id="GO:0016020">
    <property type="term" value="C:membrane"/>
    <property type="evidence" value="ECO:0007669"/>
    <property type="project" value="UniProtKB-SubCell"/>
</dbReference>
<feature type="binding site" evidence="8">
    <location>
        <position position="362"/>
    </location>
    <ligand>
        <name>Zn(2+)</name>
        <dbReference type="ChEBI" id="CHEBI:29105"/>
        <note>catalytic</note>
    </ligand>
</feature>
<keyword evidence="5 7" id="KW-1015">Disulfide bond</keyword>
<feature type="region of interest" description="Disordered" evidence="9">
    <location>
        <begin position="798"/>
        <end position="876"/>
    </location>
</feature>
<dbReference type="InterPro" id="IPR036436">
    <property type="entry name" value="Disintegrin_dom_sf"/>
</dbReference>
<dbReference type="STRING" id="38772.ENSGAGP00000024094"/>
<evidence type="ECO:0000259" key="12">
    <source>
        <dbReference type="PROSITE" id="PS50214"/>
    </source>
</evidence>
<dbReference type="CDD" id="cd04269">
    <property type="entry name" value="ZnMc_adamalysin_II_like"/>
    <property type="match status" value="1"/>
</dbReference>
<feature type="disulfide bond" evidence="7">
    <location>
        <begin position="668"/>
        <end position="677"/>
    </location>
</feature>
<dbReference type="FunFam" id="4.10.70.10:FF:000001">
    <property type="entry name" value="Disintegrin and metalloproteinase domain-containing protein 22"/>
    <property type="match status" value="1"/>
</dbReference>
<dbReference type="InterPro" id="IPR006586">
    <property type="entry name" value="ADAM_Cys-rich"/>
</dbReference>
<keyword evidence="10" id="KW-0732">Signal</keyword>
<dbReference type="Ensembl" id="ENSGAGT00000027438.1">
    <property type="protein sequence ID" value="ENSGAGP00000024094.1"/>
    <property type="gene ID" value="ENSGAGG00000017629.1"/>
</dbReference>
<dbReference type="Gene3D" id="3.40.390.10">
    <property type="entry name" value="Collagenase (Catalytic Domain)"/>
    <property type="match status" value="1"/>
</dbReference>
<keyword evidence="2" id="KW-0812">Transmembrane</keyword>
<dbReference type="Pfam" id="PF01562">
    <property type="entry name" value="Pep_M12B_propep"/>
    <property type="match status" value="1"/>
</dbReference>
<dbReference type="Pfam" id="PF01421">
    <property type="entry name" value="Reprolysin"/>
    <property type="match status" value="1"/>
</dbReference>
<feature type="domain" description="Peptidase M12B" evidence="13">
    <location>
        <begin position="217"/>
        <end position="418"/>
    </location>
</feature>
<sequence>MGLRLLLGLLWALGSGSGLPGPRHESGPHGAGWGARRAGGSRWQREDLGHYWHVTPRILQGNQTLSMAETDLEGYPARLQVALDLEGTQLVLELEQNREVAPGTRALLYYLPNGTRVTQTAGSQGNCCYQGHVREYPGSWASVCTCSGLSGVLVASENRSYGLEPDPQGPRGRHLAYRPQDMRLGQRECGLGPPNHTQPLLDPEPHRGKREAAPEQPFVELVMVVDHAEFKNYPNMKQIQTRMLEIANQVDTFYRPLGVRVALLAVEVWNQGDPIAVGPSARATLERFLQWREKELLPRLPHDNAQLLTGAPLEGVAVGMASQASMCSAARSGGVSVDHSVSVLVVASTVAHQLGHNLGMKHDGAGRQCDCVGPYQERSCIMAPPTGLMPGLSFSSCSQQDVEQSLRWGQGWCLFNVPEPKSFVVRPHCGNWLVEQNETCDCGLRAECTDPCCNASSCQLAPGAECATGDTCCQDCKLRGAGSVCREPRAECDLPEFCDGLSPRCPPNTYLQDGQPCAGGQARCYGGACTTYQGQCQELWGPGSGPVSDVCMASLNARGDEHGHCGQHPNGTYIPCAQRDAGCGRLQCQRGSAQGTLEDGVAPGCRTIPLPLGEDVSNLAMVLPGTACGPGKVCSSARCRDVSELGVQECGSKCHGHGVCNNNGHCHCEAGWAAPACNSPGAGGSVDSGPGGLEQGGSSLPTTLLIPAALLLALALGLCYAKRAGLHQRLCQLGKGTSCQYSAKPGTQVQLLSTGVSADPNGIAQLEPRGYNEPHPGHPRPLQWPQSTELQMMPISKPISHGWARPDPPSKPLPPDPVPKESQAFLRDRPPPPTRPLPADPVLKGTQPPCPAKLPLPRRLLPSDPAGPLGSGPELSLVRSENPHIMVLPSRPAPPPPTGHLQYI</sequence>
<dbReference type="GO" id="GO:0046872">
    <property type="term" value="F:metal ion binding"/>
    <property type="evidence" value="ECO:0007669"/>
    <property type="project" value="UniProtKB-KW"/>
</dbReference>
<evidence type="ECO:0000313" key="15">
    <source>
        <dbReference type="Proteomes" id="UP000291020"/>
    </source>
</evidence>
<feature type="compositionally biased region" description="Low complexity" evidence="9">
    <location>
        <begin position="855"/>
        <end position="864"/>
    </location>
</feature>
<dbReference type="GO" id="GO:0006508">
    <property type="term" value="P:proteolysis"/>
    <property type="evidence" value="ECO:0007669"/>
    <property type="project" value="InterPro"/>
</dbReference>
<organism evidence="14 15">
    <name type="scientific">Gopherus agassizii</name>
    <name type="common">Agassiz's desert tortoise</name>
    <dbReference type="NCBI Taxonomy" id="38772"/>
    <lineage>
        <taxon>Eukaryota</taxon>
        <taxon>Metazoa</taxon>
        <taxon>Chordata</taxon>
        <taxon>Craniata</taxon>
        <taxon>Vertebrata</taxon>
        <taxon>Euteleostomi</taxon>
        <taxon>Archelosauria</taxon>
        <taxon>Testudinata</taxon>
        <taxon>Testudines</taxon>
        <taxon>Cryptodira</taxon>
        <taxon>Durocryptodira</taxon>
        <taxon>Testudinoidea</taxon>
        <taxon>Testudinidae</taxon>
        <taxon>Gopherus</taxon>
    </lineage>
</organism>
<feature type="chain" id="PRO_5019010932" evidence="10">
    <location>
        <begin position="19"/>
        <end position="904"/>
    </location>
</feature>
<feature type="domain" description="EGF-like" evidence="11">
    <location>
        <begin position="646"/>
        <end position="678"/>
    </location>
</feature>
<evidence type="ECO:0000256" key="8">
    <source>
        <dbReference type="PROSITE-ProRule" id="PRU00276"/>
    </source>
</evidence>
<evidence type="ECO:0000313" key="14">
    <source>
        <dbReference type="Ensembl" id="ENSGAGP00000024094.1"/>
    </source>
</evidence>
<evidence type="ECO:0000256" key="4">
    <source>
        <dbReference type="ARBA" id="ARBA00023136"/>
    </source>
</evidence>
<protein>
    <submittedName>
        <fullName evidence="14">Uncharacterized protein</fullName>
    </submittedName>
</protein>
<evidence type="ECO:0000256" key="10">
    <source>
        <dbReference type="SAM" id="SignalP"/>
    </source>
</evidence>
<dbReference type="PROSITE" id="PS50026">
    <property type="entry name" value="EGF_3"/>
    <property type="match status" value="1"/>
</dbReference>
<dbReference type="InterPro" id="IPR034027">
    <property type="entry name" value="Reprolysin_adamalysin"/>
</dbReference>
<keyword evidence="7" id="KW-0245">EGF-like domain</keyword>
<dbReference type="Proteomes" id="UP000291020">
    <property type="component" value="Unassembled WGS sequence"/>
</dbReference>
<feature type="region of interest" description="Disordered" evidence="9">
    <location>
        <begin position="762"/>
        <end position="784"/>
    </location>
</feature>
<dbReference type="PROSITE" id="PS50215">
    <property type="entry name" value="ADAM_MEPRO"/>
    <property type="match status" value="1"/>
</dbReference>
<dbReference type="PANTHER" id="PTHR11905">
    <property type="entry name" value="ADAM A DISINTEGRIN AND METALLOPROTEASE DOMAIN"/>
    <property type="match status" value="1"/>
</dbReference>
<dbReference type="Gene3D" id="4.10.70.10">
    <property type="entry name" value="Disintegrin domain"/>
    <property type="match status" value="1"/>
</dbReference>
<evidence type="ECO:0000256" key="7">
    <source>
        <dbReference type="PROSITE-ProRule" id="PRU00076"/>
    </source>
</evidence>
<dbReference type="SUPFAM" id="SSF57552">
    <property type="entry name" value="Blood coagulation inhibitor (disintegrin)"/>
    <property type="match status" value="1"/>
</dbReference>
<dbReference type="AlphaFoldDB" id="A0A452I8V3"/>
<dbReference type="Pfam" id="PF08516">
    <property type="entry name" value="ADAM_CR"/>
    <property type="match status" value="1"/>
</dbReference>
<feature type="disulfide bond" evidence="6">
    <location>
        <begin position="485"/>
        <end position="505"/>
    </location>
</feature>
<dbReference type="Pfam" id="PF00200">
    <property type="entry name" value="Disintegrin"/>
    <property type="match status" value="1"/>
</dbReference>
<proteinExistence type="predicted"/>